<dbReference type="PROSITE" id="PS51470">
    <property type="entry name" value="FG_GAP"/>
    <property type="match status" value="2"/>
</dbReference>
<dbReference type="EMBL" id="CP027860">
    <property type="protein sequence ID" value="AVP96255.1"/>
    <property type="molecule type" value="Genomic_DNA"/>
</dbReference>
<dbReference type="AlphaFoldDB" id="A0A2P1PN54"/>
<feature type="signal peptide" evidence="4">
    <location>
        <begin position="1"/>
        <end position="23"/>
    </location>
</feature>
<dbReference type="Gene3D" id="2.130.10.130">
    <property type="entry name" value="Integrin alpha, N-terminal"/>
    <property type="match status" value="2"/>
</dbReference>
<dbReference type="PANTHER" id="PTHR36220:SF1">
    <property type="entry name" value="GAMMA TUBULIN COMPLEX COMPONENT C-TERMINAL DOMAIN-CONTAINING PROTEIN"/>
    <property type="match status" value="1"/>
</dbReference>
<keyword evidence="6" id="KW-1185">Reference proteome</keyword>
<keyword evidence="2" id="KW-0677">Repeat</keyword>
<reference evidence="5 6" key="1">
    <citation type="submission" date="2018-03" db="EMBL/GenBank/DDBJ databases">
        <title>Ahniella affigens gen. nov., sp. nov., a gammaproteobacterium isolated from sandy soil near a stream.</title>
        <authorList>
            <person name="Ko Y."/>
            <person name="Kim J.-H."/>
        </authorList>
    </citation>
    <scope>NUCLEOTIDE SEQUENCE [LARGE SCALE GENOMIC DNA]</scope>
    <source>
        <strain evidence="5 6">D13</strain>
    </source>
</reference>
<accession>A0A2P1PN54</accession>
<evidence type="ECO:0000313" key="6">
    <source>
        <dbReference type="Proteomes" id="UP000241074"/>
    </source>
</evidence>
<evidence type="ECO:0000256" key="3">
    <source>
        <dbReference type="ARBA" id="ARBA00023180"/>
    </source>
</evidence>
<dbReference type="SMART" id="SM00191">
    <property type="entry name" value="Int_alpha"/>
    <property type="match status" value="3"/>
</dbReference>
<dbReference type="KEGG" id="xba:C7S18_03190"/>
<dbReference type="SUPFAM" id="SSF69318">
    <property type="entry name" value="Integrin alpha N-terminal domain"/>
    <property type="match status" value="1"/>
</dbReference>
<dbReference type="Proteomes" id="UP000241074">
    <property type="component" value="Chromosome"/>
</dbReference>
<gene>
    <name evidence="5" type="ORF">C7S18_03190</name>
</gene>
<evidence type="ECO:0000256" key="1">
    <source>
        <dbReference type="ARBA" id="ARBA00022729"/>
    </source>
</evidence>
<dbReference type="OrthoDB" id="5956752at2"/>
<dbReference type="InterPro" id="IPR013519">
    <property type="entry name" value="Int_alpha_beta-p"/>
</dbReference>
<dbReference type="RefSeq" id="WP_106890184.1">
    <property type="nucleotide sequence ID" value="NZ_CP027860.1"/>
</dbReference>
<name>A0A2P1PN54_9GAMM</name>
<keyword evidence="3" id="KW-0325">Glycoprotein</keyword>
<sequence>MFVIRTPSLLMLALGVISVAVNAATIANPATLPGGDGGAGDYFGSALALAGDTLVVGAPRDRPNGANSGSVYVFARDGDDWALQQRLVPSDNTSGDQFGFSVAIHGDLLIVGAPYVGGADQGGAYVFERSAGVFTEVQKFEVTPMPQPRYFGWSVAAGPNVVWVGSPAHRIVGNFQGSATQFAKDQNGAWIEGPTFGPFGGTGGETFGIAMAYSAGQLIVGEKGERVGNQDFAGAAIAYRYDGSLTQIGEVSISSAQSFDQFGAAVAISGPWMVIGAPATQRAGYAQVFHWNGTAWLPDGATLSRGDTGFGYAVAVDGDRLAISGLSGGGLVQLYQRVDGQWLALDLITPADLFNGDDFGAALALTDGEVMAGLPGRDLVGVSADVGEIRTLPFQTEIVHQDGFE</sequence>
<protein>
    <recommendedName>
        <fullName evidence="7">Integrin</fullName>
    </recommendedName>
</protein>
<feature type="chain" id="PRO_5015177475" description="Integrin" evidence="4">
    <location>
        <begin position="24"/>
        <end position="405"/>
    </location>
</feature>
<evidence type="ECO:0000256" key="4">
    <source>
        <dbReference type="SAM" id="SignalP"/>
    </source>
</evidence>
<evidence type="ECO:0000256" key="2">
    <source>
        <dbReference type="ARBA" id="ARBA00022737"/>
    </source>
</evidence>
<evidence type="ECO:0008006" key="7">
    <source>
        <dbReference type="Google" id="ProtNLM"/>
    </source>
</evidence>
<dbReference type="InterPro" id="IPR013517">
    <property type="entry name" value="FG-GAP"/>
</dbReference>
<dbReference type="InterPro" id="IPR028994">
    <property type="entry name" value="Integrin_alpha_N"/>
</dbReference>
<dbReference type="PANTHER" id="PTHR36220">
    <property type="entry name" value="UNNAMED PRODUCT"/>
    <property type="match status" value="1"/>
</dbReference>
<reference evidence="5 6" key="2">
    <citation type="submission" date="2018-03" db="EMBL/GenBank/DDBJ databases">
        <authorList>
            <person name="Keele B.F."/>
        </authorList>
    </citation>
    <scope>NUCLEOTIDE SEQUENCE [LARGE SCALE GENOMIC DNA]</scope>
    <source>
        <strain evidence="5 6">D13</strain>
    </source>
</reference>
<keyword evidence="1 4" id="KW-0732">Signal</keyword>
<organism evidence="5 6">
    <name type="scientific">Ahniella affigens</name>
    <dbReference type="NCBI Taxonomy" id="2021234"/>
    <lineage>
        <taxon>Bacteria</taxon>
        <taxon>Pseudomonadati</taxon>
        <taxon>Pseudomonadota</taxon>
        <taxon>Gammaproteobacteria</taxon>
        <taxon>Lysobacterales</taxon>
        <taxon>Rhodanobacteraceae</taxon>
        <taxon>Ahniella</taxon>
    </lineage>
</organism>
<dbReference type="Pfam" id="PF14312">
    <property type="entry name" value="FG-GAP_2"/>
    <property type="match status" value="3"/>
</dbReference>
<evidence type="ECO:0000313" key="5">
    <source>
        <dbReference type="EMBL" id="AVP96255.1"/>
    </source>
</evidence>
<proteinExistence type="predicted"/>